<feature type="chain" id="PRO_5023080675" evidence="1">
    <location>
        <begin position="27"/>
        <end position="540"/>
    </location>
</feature>
<reference evidence="2 3" key="1">
    <citation type="journal article" date="2013" name="J. Microbiol.">
        <title>Mucilaginibacter ginsenosidivorax sp. nov., with ginsenoside converting activity isolated from sediment.</title>
        <authorList>
            <person name="Kim J.K."/>
            <person name="Choi T.E."/>
            <person name="Liu Q.M."/>
            <person name="Park H.Y."/>
            <person name="Yi T.H."/>
            <person name="Yoon M.H."/>
            <person name="Kim S.C."/>
            <person name="Im W.T."/>
        </authorList>
    </citation>
    <scope>NUCLEOTIDE SEQUENCE [LARGE SCALE GENOMIC DNA]</scope>
    <source>
        <strain evidence="2 3">KHI28</strain>
    </source>
</reference>
<dbReference type="Proteomes" id="UP000321362">
    <property type="component" value="Chromosome"/>
</dbReference>
<gene>
    <name evidence="2" type="ORF">FSB76_29275</name>
</gene>
<keyword evidence="3" id="KW-1185">Reference proteome</keyword>
<keyword evidence="2" id="KW-0449">Lipoprotein</keyword>
<name>A0A5B8W836_9SPHI</name>
<evidence type="ECO:0000256" key="1">
    <source>
        <dbReference type="SAM" id="SignalP"/>
    </source>
</evidence>
<dbReference type="AlphaFoldDB" id="A0A5B8W836"/>
<feature type="signal peptide" evidence="1">
    <location>
        <begin position="1"/>
        <end position="26"/>
    </location>
</feature>
<organism evidence="2 3">
    <name type="scientific">Mucilaginibacter ginsenosidivorax</name>
    <dbReference type="NCBI Taxonomy" id="862126"/>
    <lineage>
        <taxon>Bacteria</taxon>
        <taxon>Pseudomonadati</taxon>
        <taxon>Bacteroidota</taxon>
        <taxon>Sphingobacteriia</taxon>
        <taxon>Sphingobacteriales</taxon>
        <taxon>Sphingobacteriaceae</taxon>
        <taxon>Mucilaginibacter</taxon>
    </lineage>
</organism>
<dbReference type="SUPFAM" id="SSF48452">
    <property type="entry name" value="TPR-like"/>
    <property type="match status" value="1"/>
</dbReference>
<dbReference type="KEGG" id="mgk:FSB76_29275"/>
<dbReference type="InterPro" id="IPR041662">
    <property type="entry name" value="SusD-like_2"/>
</dbReference>
<dbReference type="EMBL" id="CP042437">
    <property type="protein sequence ID" value="QEC79851.1"/>
    <property type="molecule type" value="Genomic_DNA"/>
</dbReference>
<dbReference type="InterPro" id="IPR011990">
    <property type="entry name" value="TPR-like_helical_dom_sf"/>
</dbReference>
<evidence type="ECO:0000313" key="2">
    <source>
        <dbReference type="EMBL" id="QEC79851.1"/>
    </source>
</evidence>
<accession>A0A5B8W836</accession>
<dbReference type="PROSITE" id="PS51257">
    <property type="entry name" value="PROKAR_LIPOPROTEIN"/>
    <property type="match status" value="1"/>
</dbReference>
<proteinExistence type="predicted"/>
<sequence>MNHMTKNIKIVAAGLMLAATISSCQKGNLSANPNAISAESTVPVSLILNHLTANFIRPEEMPLGQDASYNKNAYKAAQFMVSNYDKYWGTNEYSWSYSGHAYDILKYAIQLENQSVKQVGANNKYLAVAKFFRAYAAIWLSQRVGDIPMSQAGDPIKYPTPVFDTQHDVYKNALQLLDDANTAFNAILTSATQNASFAPGGDIFNLTNLQWQKLINTYRLRVLISLSKRADDNADLNIKTQFATILGNPTKYPIMTANSDNMVYKFNSVNLYPIFASGSNNYNNFLFVGKPVLDITTSTADPRTFLIATPVDKTKFSSFSSYQGAPTGTSLATLFSSTFSNYNGFRYDLVKTGDNAEPFIFIGYPEMCFNIAEAINRGWVGTLSTTDAQTWYNKGVTASFANFGLTLNAAANQNVNTSDVGGVILGSVTTDYATFLNNIAYNTTNSAAALTQILTQKYVAMFSNSGWEAFYNYRRTGVPAFPTGPSNTGYGTVAGQVGIIPRRLLYPLDEINANNANYKTSIGSQFGGTDDVTKDTWLTK</sequence>
<evidence type="ECO:0000313" key="3">
    <source>
        <dbReference type="Proteomes" id="UP000321362"/>
    </source>
</evidence>
<dbReference type="Pfam" id="PF12771">
    <property type="entry name" value="SusD-like_2"/>
    <property type="match status" value="1"/>
</dbReference>
<keyword evidence="1" id="KW-0732">Signal</keyword>
<dbReference type="Gene3D" id="1.25.40.390">
    <property type="match status" value="1"/>
</dbReference>
<protein>
    <submittedName>
        <fullName evidence="2">SusD/RagB family nutrient-binding outer membrane lipoprotein</fullName>
    </submittedName>
</protein>